<evidence type="ECO:0000256" key="4">
    <source>
        <dbReference type="SAM" id="SignalP"/>
    </source>
</evidence>
<dbReference type="EnsemblMetazoa" id="G6176.3">
    <property type="protein sequence ID" value="G6176.3:cds"/>
    <property type="gene ID" value="G6176"/>
</dbReference>
<keyword evidence="3" id="KW-0472">Membrane</keyword>
<dbReference type="InterPro" id="IPR051887">
    <property type="entry name" value="GH18_Domain-Containing"/>
</dbReference>
<reference evidence="6" key="1">
    <citation type="submission" date="2022-08" db="UniProtKB">
        <authorList>
            <consortium name="EnsemblMetazoa"/>
        </authorList>
    </citation>
    <scope>IDENTIFICATION</scope>
    <source>
        <strain evidence="6">05x7-T-G4-1.051#20</strain>
    </source>
</reference>
<evidence type="ECO:0000256" key="3">
    <source>
        <dbReference type="SAM" id="Phobius"/>
    </source>
</evidence>
<evidence type="ECO:0000313" key="6">
    <source>
        <dbReference type="EnsemblMetazoa" id="G6176.3:cds"/>
    </source>
</evidence>
<keyword evidence="3" id="KW-0812">Transmembrane</keyword>
<dbReference type="GO" id="GO:0009313">
    <property type="term" value="P:oligosaccharide catabolic process"/>
    <property type="evidence" value="ECO:0007669"/>
    <property type="project" value="TreeGrafter"/>
</dbReference>
<sequence length="449" mass="51368">MNITRIIFLTIHLGLGVLSEYIVKDIAKECPCDPVYCRTHKYYYNREVVVVAEGKSDQSAWHWHDITMVITTEEVGKEEAKKLMCTAHQNHANFAFIREVPTITNTSDPVLLDWLEETVKKEKELYADYVALDLLKLLGQCKADSSHVQEVLALLKFMVEKFTSPSAELVCIVPYKPPCYDGDCSLTQYMAEHCAAFITSPESFITCDTNPKCIAKATMPMTSLVFGVEEFIDHGITPDKLLIGIPWHGYDYTCVNYTTDVKTGGKNQMTCYFDERNNTESCNTSLREKMSLAEIKNSYPDQYKNAKSHHYHPIYRSDYINVKKGEQQHQIWYEGHDSLLDKYMYVRSMNLRGMVIWTADDLSTKSTDDAAEWNWILHNLFSTGDIEHHSLDMAGTIAGISVGCFVLGTLLGFAFGCAVMRRRMQRKGLRLPFHRDEEETDFHDDDNTL</sequence>
<accession>A0A8W8NHA0</accession>
<dbReference type="InterPro" id="IPR001223">
    <property type="entry name" value="Glyco_hydro18_cat"/>
</dbReference>
<evidence type="ECO:0000256" key="1">
    <source>
        <dbReference type="ARBA" id="ARBA00022801"/>
    </source>
</evidence>
<proteinExistence type="predicted"/>
<dbReference type="GO" id="GO:0016798">
    <property type="term" value="F:hydrolase activity, acting on glycosyl bonds"/>
    <property type="evidence" value="ECO:0007669"/>
    <property type="project" value="UniProtKB-KW"/>
</dbReference>
<keyword evidence="4" id="KW-0732">Signal</keyword>
<feature type="chain" id="PRO_5042432125" description="GH18 domain-containing protein" evidence="4">
    <location>
        <begin position="20"/>
        <end position="449"/>
    </location>
</feature>
<dbReference type="Proteomes" id="UP000005408">
    <property type="component" value="Unassembled WGS sequence"/>
</dbReference>
<dbReference type="EnsemblMetazoa" id="G6176.4">
    <property type="protein sequence ID" value="G6176.4:cds"/>
    <property type="gene ID" value="G6176"/>
</dbReference>
<keyword evidence="3" id="KW-1133">Transmembrane helix</keyword>
<keyword evidence="1" id="KW-0378">Hydrolase</keyword>
<dbReference type="Pfam" id="PF00704">
    <property type="entry name" value="Glyco_hydro_18"/>
    <property type="match status" value="1"/>
</dbReference>
<evidence type="ECO:0000256" key="2">
    <source>
        <dbReference type="ARBA" id="ARBA00023295"/>
    </source>
</evidence>
<organism evidence="6 7">
    <name type="scientific">Magallana gigas</name>
    <name type="common">Pacific oyster</name>
    <name type="synonym">Crassostrea gigas</name>
    <dbReference type="NCBI Taxonomy" id="29159"/>
    <lineage>
        <taxon>Eukaryota</taxon>
        <taxon>Metazoa</taxon>
        <taxon>Spiralia</taxon>
        <taxon>Lophotrochozoa</taxon>
        <taxon>Mollusca</taxon>
        <taxon>Bivalvia</taxon>
        <taxon>Autobranchia</taxon>
        <taxon>Pteriomorphia</taxon>
        <taxon>Ostreida</taxon>
        <taxon>Ostreoidea</taxon>
        <taxon>Ostreidae</taxon>
        <taxon>Magallana</taxon>
    </lineage>
</organism>
<name>A0A8W8NHA0_MAGGI</name>
<dbReference type="AlphaFoldDB" id="A0A8W8NHA0"/>
<keyword evidence="2" id="KW-0326">Glycosidase</keyword>
<protein>
    <recommendedName>
        <fullName evidence="5">GH18 domain-containing protein</fullName>
    </recommendedName>
</protein>
<dbReference type="OMA" id="CKARATI"/>
<keyword evidence="7" id="KW-1185">Reference proteome</keyword>
<dbReference type="PANTHER" id="PTHR46290:SF1">
    <property type="entry name" value="DI-N-ACETYLCHITOBIASE"/>
    <property type="match status" value="1"/>
</dbReference>
<feature type="signal peptide" evidence="4">
    <location>
        <begin position="1"/>
        <end position="19"/>
    </location>
</feature>
<evidence type="ECO:0000259" key="5">
    <source>
        <dbReference type="Pfam" id="PF00704"/>
    </source>
</evidence>
<feature type="domain" description="GH18" evidence="5">
    <location>
        <begin position="227"/>
        <end position="360"/>
    </location>
</feature>
<evidence type="ECO:0000313" key="7">
    <source>
        <dbReference type="Proteomes" id="UP000005408"/>
    </source>
</evidence>
<feature type="transmembrane region" description="Helical" evidence="3">
    <location>
        <begin position="397"/>
        <end position="420"/>
    </location>
</feature>
<dbReference type="PANTHER" id="PTHR46290">
    <property type="entry name" value="DI-N-ACETYLCHITOBIASE"/>
    <property type="match status" value="1"/>
</dbReference>
<dbReference type="OrthoDB" id="73875at2759"/>
<dbReference type="InterPro" id="IPR017853">
    <property type="entry name" value="GH"/>
</dbReference>
<dbReference type="SUPFAM" id="SSF51445">
    <property type="entry name" value="(Trans)glycosidases"/>
    <property type="match status" value="1"/>
</dbReference>